<dbReference type="InterPro" id="IPR012675">
    <property type="entry name" value="Beta-grasp_dom_sf"/>
</dbReference>
<dbReference type="PROSITE" id="PS00197">
    <property type="entry name" value="2FE2S_FER_1"/>
    <property type="match status" value="1"/>
</dbReference>
<comment type="caution">
    <text evidence="2">The sequence shown here is derived from an EMBL/GenBank/DDBJ whole genome shotgun (WGS) entry which is preliminary data.</text>
</comment>
<dbReference type="PROSITE" id="PS51085">
    <property type="entry name" value="2FE2S_FER_2"/>
    <property type="match status" value="1"/>
</dbReference>
<evidence type="ECO:0000313" key="2">
    <source>
        <dbReference type="EMBL" id="PPC74454.1"/>
    </source>
</evidence>
<dbReference type="SUPFAM" id="SSF54292">
    <property type="entry name" value="2Fe-2S ferredoxin-like"/>
    <property type="match status" value="1"/>
</dbReference>
<dbReference type="AlphaFoldDB" id="A0A2S5KI15"/>
<evidence type="ECO:0000313" key="3">
    <source>
        <dbReference type="Proteomes" id="UP000238196"/>
    </source>
</evidence>
<dbReference type="GO" id="GO:0051537">
    <property type="term" value="F:2 iron, 2 sulfur cluster binding"/>
    <property type="evidence" value="ECO:0007669"/>
    <property type="project" value="InterPro"/>
</dbReference>
<dbReference type="EMBL" id="PRLP01000148">
    <property type="protein sequence ID" value="PPC74454.1"/>
    <property type="molecule type" value="Genomic_DNA"/>
</dbReference>
<gene>
    <name evidence="2" type="ORF">C4K68_26340</name>
</gene>
<evidence type="ECO:0000259" key="1">
    <source>
        <dbReference type="PROSITE" id="PS51085"/>
    </source>
</evidence>
<dbReference type="InterPro" id="IPR006058">
    <property type="entry name" value="2Fe2S_fd_BS"/>
</dbReference>
<dbReference type="InterPro" id="IPR001041">
    <property type="entry name" value="2Fe-2S_ferredoxin-type"/>
</dbReference>
<dbReference type="Gene3D" id="3.10.20.30">
    <property type="match status" value="1"/>
</dbReference>
<sequence>MGPDVRAHGVSRVPWLRLPELALEIDLGATDLQAQPPSADVSSSPTLLAALQARAVPVRQACRNGVCGICQCTLLSGAISYRGVTPHGLNQREIAAHRVLTCIAYADSDEVVLSKPCFPPRN</sequence>
<dbReference type="CDD" id="cd00207">
    <property type="entry name" value="fer2"/>
    <property type="match status" value="1"/>
</dbReference>
<dbReference type="OrthoDB" id="9806195at2"/>
<dbReference type="InterPro" id="IPR036010">
    <property type="entry name" value="2Fe-2S_ferredoxin-like_sf"/>
</dbReference>
<dbReference type="Proteomes" id="UP000238196">
    <property type="component" value="Unassembled WGS sequence"/>
</dbReference>
<dbReference type="Pfam" id="PF00111">
    <property type="entry name" value="Fer2"/>
    <property type="match status" value="1"/>
</dbReference>
<name>A0A2S5KI15_9PROT</name>
<feature type="domain" description="2Fe-2S ferredoxin-type" evidence="1">
    <location>
        <begin position="23"/>
        <end position="118"/>
    </location>
</feature>
<accession>A0A2S5KI15</accession>
<organism evidence="2 3">
    <name type="scientific">Proteobacteria bacterium 228</name>
    <dbReference type="NCBI Taxonomy" id="2083153"/>
    <lineage>
        <taxon>Bacteria</taxon>
        <taxon>Pseudomonadati</taxon>
        <taxon>Pseudomonadota</taxon>
    </lineage>
</organism>
<protein>
    <recommendedName>
        <fullName evidence="1">2Fe-2S ferredoxin-type domain-containing protein</fullName>
    </recommendedName>
</protein>
<reference evidence="2 3" key="1">
    <citation type="submission" date="2018-02" db="EMBL/GenBank/DDBJ databases">
        <title>novel marine gammaproteobacteria from coastal saline agro ecosystem.</title>
        <authorList>
            <person name="Krishnan R."/>
            <person name="Ramesh Kumar N."/>
        </authorList>
    </citation>
    <scope>NUCLEOTIDE SEQUENCE [LARGE SCALE GENOMIC DNA]</scope>
    <source>
        <strain evidence="2 3">228</strain>
    </source>
</reference>
<proteinExistence type="predicted"/>